<evidence type="ECO:0000313" key="7">
    <source>
        <dbReference type="Proteomes" id="UP000009168"/>
    </source>
</evidence>
<evidence type="ECO:0000313" key="6">
    <source>
        <dbReference type="EMBL" id="EAR84554.2"/>
    </source>
</evidence>
<dbReference type="eggNOG" id="KOG1812">
    <property type="taxonomic scope" value="Eukaryota"/>
</dbReference>
<accession>Q22GX0</accession>
<dbReference type="GO" id="GO:0008104">
    <property type="term" value="P:intracellular protein localization"/>
    <property type="evidence" value="ECO:0007669"/>
    <property type="project" value="TreeGrafter"/>
</dbReference>
<evidence type="ECO:0000259" key="3">
    <source>
        <dbReference type="Pfam" id="PF23360"/>
    </source>
</evidence>
<dbReference type="PANTHER" id="PTHR16074:SF4">
    <property type="entry name" value="BARDET-BIEDL SYNDROME 7 PROTEIN"/>
    <property type="match status" value="1"/>
</dbReference>
<evidence type="ECO:0000256" key="1">
    <source>
        <dbReference type="SAM" id="Coils"/>
    </source>
</evidence>
<dbReference type="HOGENOM" id="CLU_248261_0_0_1"/>
<dbReference type="GO" id="GO:0016020">
    <property type="term" value="C:membrane"/>
    <property type="evidence" value="ECO:0007669"/>
    <property type="project" value="TreeGrafter"/>
</dbReference>
<evidence type="ECO:0000259" key="4">
    <source>
        <dbReference type="Pfam" id="PF23361"/>
    </source>
</evidence>
<dbReference type="InterPro" id="IPR056333">
    <property type="entry name" value="BBS7_pf_dom"/>
</dbReference>
<dbReference type="Pfam" id="PF23743">
    <property type="entry name" value="Beta-prop_BBS7"/>
    <property type="match status" value="1"/>
</dbReference>
<protein>
    <submittedName>
        <fullName evidence="6">Bardet-biedl syndrome 7 protein, putative</fullName>
    </submittedName>
</protein>
<dbReference type="KEGG" id="tet:TTHERM_00655860"/>
<dbReference type="GO" id="GO:0036064">
    <property type="term" value="C:ciliary basal body"/>
    <property type="evidence" value="ECO:0007669"/>
    <property type="project" value="TreeGrafter"/>
</dbReference>
<dbReference type="SUPFAM" id="SSF50978">
    <property type="entry name" value="WD40 repeat-like"/>
    <property type="match status" value="1"/>
</dbReference>
<dbReference type="AlphaFoldDB" id="Q22GX0"/>
<dbReference type="PANTHER" id="PTHR16074">
    <property type="entry name" value="BARDET-BIEDL SYNDROME 7 PROTEIN"/>
    <property type="match status" value="1"/>
</dbReference>
<dbReference type="GO" id="GO:0034464">
    <property type="term" value="C:BBSome"/>
    <property type="evidence" value="ECO:0007669"/>
    <property type="project" value="TreeGrafter"/>
</dbReference>
<gene>
    <name evidence="6" type="ORF">TTHERM_00655860</name>
</gene>
<proteinExistence type="predicted"/>
<dbReference type="GeneID" id="7823658"/>
<dbReference type="EMBL" id="GG662502">
    <property type="protein sequence ID" value="EAR84554.2"/>
    <property type="molecule type" value="Genomic_DNA"/>
</dbReference>
<keyword evidence="7" id="KW-1185">Reference proteome</keyword>
<keyword evidence="1" id="KW-0175">Coiled coil</keyword>
<dbReference type="InterPro" id="IPR036322">
    <property type="entry name" value="WD40_repeat_dom_sf"/>
</dbReference>
<dbReference type="OrthoDB" id="414590at2759"/>
<evidence type="ECO:0000259" key="5">
    <source>
        <dbReference type="Pfam" id="PF23743"/>
    </source>
</evidence>
<dbReference type="Pfam" id="PF23361">
    <property type="entry name" value="BBS7_pf"/>
    <property type="match status" value="1"/>
</dbReference>
<dbReference type="InterPro" id="IPR056335">
    <property type="entry name" value="BBS7_hairpin"/>
</dbReference>
<feature type="domain" description="BBS7 helical hairpin" evidence="2">
    <location>
        <begin position="625"/>
        <end position="738"/>
    </location>
</feature>
<reference evidence="7" key="1">
    <citation type="journal article" date="2006" name="PLoS Biol.">
        <title>Macronuclear genome sequence of the ciliate Tetrahymena thermophila, a model eukaryote.</title>
        <authorList>
            <person name="Eisen J.A."/>
            <person name="Coyne R.S."/>
            <person name="Wu M."/>
            <person name="Wu D."/>
            <person name="Thiagarajan M."/>
            <person name="Wortman J.R."/>
            <person name="Badger J.H."/>
            <person name="Ren Q."/>
            <person name="Amedeo P."/>
            <person name="Jones K.M."/>
            <person name="Tallon L.J."/>
            <person name="Delcher A.L."/>
            <person name="Salzberg S.L."/>
            <person name="Silva J.C."/>
            <person name="Haas B.J."/>
            <person name="Majoros W.H."/>
            <person name="Farzad M."/>
            <person name="Carlton J.M."/>
            <person name="Smith R.K. Jr."/>
            <person name="Garg J."/>
            <person name="Pearlman R.E."/>
            <person name="Karrer K.M."/>
            <person name="Sun L."/>
            <person name="Manning G."/>
            <person name="Elde N.C."/>
            <person name="Turkewitz A.P."/>
            <person name="Asai D.J."/>
            <person name="Wilkes D.E."/>
            <person name="Wang Y."/>
            <person name="Cai H."/>
            <person name="Collins K."/>
            <person name="Stewart B.A."/>
            <person name="Lee S.R."/>
            <person name="Wilamowska K."/>
            <person name="Weinberg Z."/>
            <person name="Ruzzo W.L."/>
            <person name="Wloga D."/>
            <person name="Gaertig J."/>
            <person name="Frankel J."/>
            <person name="Tsao C.-C."/>
            <person name="Gorovsky M.A."/>
            <person name="Keeling P.J."/>
            <person name="Waller R.F."/>
            <person name="Patron N.J."/>
            <person name="Cherry J.M."/>
            <person name="Stover N.A."/>
            <person name="Krieger C.J."/>
            <person name="del Toro C."/>
            <person name="Ryder H.F."/>
            <person name="Williamson S.C."/>
            <person name="Barbeau R.A."/>
            <person name="Hamilton E.P."/>
            <person name="Orias E."/>
        </authorList>
    </citation>
    <scope>NUCLEOTIDE SEQUENCE [LARGE SCALE GENOMIC DNA]</scope>
    <source>
        <strain evidence="7">SB210</strain>
    </source>
</reference>
<sequence>MNSVNQLISTQYVSVGSTNKNTLKALPAKQKQKLQTFTIGDDNGYIYIFEYQKNEHVLVSKSAQSGKEINHVQLGYSQQSENDRIFYSTGTSIKAMSRKGKEVFKGESKSSDLITKFQVEGNSIWGAGKYLFTEFDIQSESQMRDKYDYLSNELINCMYSSNIIEGNKIQSVLACGDNTLRVVQDDTEVMKYNLTSLVNHMKPYSTQYQLIQSKTQAPKTYLCATNDGELIMLDMQLTKFRNQPTLLWQLKNSESGINLFDSFDFYGKGNSDLLVSYEDSTIELLQCNINGELEVAARKTVEEQVTSVEGGYFTQQGVSEFLISTFSGRVLGIQETNQKFASQTQIGSSSKTDLSTVEQDKVKNNALAIQKLKDDIQNLEKLADELQKKCVSEDGHVALVNEVNIKIDYKLTINSSDASYNLNLSCQYPFELIALQSNLKLEIIDVDNKGAIKSISPEDPSNESLFLATYRMPEQNIQKIEFKLRTYEGKSGDIKVHIITSPYPMNCQVINVPIKPLSLHVRTNEIPNSEMPMNDLTFIGEFQAKEIHYYVQEMIPDIPVLNHDEEVKYIFKSSLVGSYLVCTYNKGKAVFQSDSVSTIAIVKDFINNQLNQRGTVVSVKWNINDKSIPHMIELLKPLFEDHKSQTIKLKIVPALKELKLQDEEIDFMTPEMKQILQNSEQILKDYGNLPQKIEYLKGIVSDLVFDRATLKELDDPSNKIDTIIQYLEKYDYDRVIKYILS</sequence>
<feature type="domain" description="BBS7 platform" evidence="4">
    <location>
        <begin position="520"/>
        <end position="622"/>
    </location>
</feature>
<dbReference type="InterPro" id="IPR056332">
    <property type="entry name" value="Beta-prop_BBS7"/>
</dbReference>
<dbReference type="Proteomes" id="UP000009168">
    <property type="component" value="Unassembled WGS sequence"/>
</dbReference>
<dbReference type="RefSeq" id="XP_001032217.2">
    <property type="nucleotide sequence ID" value="XM_001032217.3"/>
</dbReference>
<organism evidence="6 7">
    <name type="scientific">Tetrahymena thermophila (strain SB210)</name>
    <dbReference type="NCBI Taxonomy" id="312017"/>
    <lineage>
        <taxon>Eukaryota</taxon>
        <taxon>Sar</taxon>
        <taxon>Alveolata</taxon>
        <taxon>Ciliophora</taxon>
        <taxon>Intramacronucleata</taxon>
        <taxon>Oligohymenophorea</taxon>
        <taxon>Hymenostomatida</taxon>
        <taxon>Tetrahymenina</taxon>
        <taxon>Tetrahymenidae</taxon>
        <taxon>Tetrahymena</taxon>
    </lineage>
</organism>
<dbReference type="GO" id="GO:0060271">
    <property type="term" value="P:cilium assembly"/>
    <property type="evidence" value="ECO:0007669"/>
    <property type="project" value="TreeGrafter"/>
</dbReference>
<feature type="coiled-coil region" evidence="1">
    <location>
        <begin position="362"/>
        <end position="389"/>
    </location>
</feature>
<dbReference type="InParanoid" id="Q22GX0"/>
<dbReference type="Pfam" id="PF23360">
    <property type="entry name" value="BBS7_GAE"/>
    <property type="match status" value="1"/>
</dbReference>
<feature type="domain" description="BBS7 beta-propeller" evidence="5">
    <location>
        <begin position="23"/>
        <end position="333"/>
    </location>
</feature>
<name>Q22GX0_TETTS</name>
<dbReference type="InterPro" id="IPR056334">
    <property type="entry name" value="BBS7_GAE_dom"/>
</dbReference>
<dbReference type="Pfam" id="PF23349">
    <property type="entry name" value="BBS7_hp"/>
    <property type="match status" value="1"/>
</dbReference>
<evidence type="ECO:0000259" key="2">
    <source>
        <dbReference type="Pfam" id="PF23349"/>
    </source>
</evidence>
<dbReference type="STRING" id="312017.Q22GX0"/>
<feature type="domain" description="BBS7 GAE" evidence="3">
    <location>
        <begin position="405"/>
        <end position="510"/>
    </location>
</feature>
<dbReference type="GO" id="GO:0005930">
    <property type="term" value="C:axoneme"/>
    <property type="evidence" value="ECO:0007669"/>
    <property type="project" value="TreeGrafter"/>
</dbReference>